<evidence type="ECO:0000256" key="11">
    <source>
        <dbReference type="ARBA" id="ARBA00022989"/>
    </source>
</evidence>
<dbReference type="InterPro" id="IPR001199">
    <property type="entry name" value="Cyt_B5-like_heme/steroid-bd"/>
</dbReference>
<dbReference type="GO" id="GO:0006665">
    <property type="term" value="P:sphingolipid metabolic process"/>
    <property type="evidence" value="ECO:0007669"/>
    <property type="project" value="UniProtKB-KW"/>
</dbReference>
<evidence type="ECO:0000256" key="10">
    <source>
        <dbReference type="ARBA" id="ARBA00022919"/>
    </source>
</evidence>
<dbReference type="SMART" id="SM01117">
    <property type="entry name" value="Cyt-b5"/>
    <property type="match status" value="1"/>
</dbReference>
<dbReference type="EMBL" id="CAIJEO010000006">
    <property type="protein sequence ID" value="CAD0095499.1"/>
    <property type="molecule type" value="Genomic_DNA"/>
</dbReference>
<comment type="subcellular location">
    <subcellularLocation>
        <location evidence="1">Membrane</location>
        <topology evidence="1">Multi-pass membrane protein</topology>
    </subcellularLocation>
</comment>
<dbReference type="CDD" id="cd03506">
    <property type="entry name" value="Delta6-FADS-like"/>
    <property type="match status" value="1"/>
</dbReference>
<protein>
    <recommendedName>
        <fullName evidence="6">Delta 8-(E)-sphingolipid desaturase</fullName>
        <ecNumber evidence="5">1.14.19.18</ecNumber>
    </recommendedName>
</protein>
<dbReference type="InterPro" id="IPR012171">
    <property type="entry name" value="Fatty_acid_desaturase"/>
</dbReference>
<organism evidence="19 20">
    <name type="scientific">Aureobasidium mustum</name>
    <dbReference type="NCBI Taxonomy" id="2773714"/>
    <lineage>
        <taxon>Eukaryota</taxon>
        <taxon>Fungi</taxon>
        <taxon>Dikarya</taxon>
        <taxon>Ascomycota</taxon>
        <taxon>Pezizomycotina</taxon>
        <taxon>Dothideomycetes</taxon>
        <taxon>Dothideomycetidae</taxon>
        <taxon>Dothideales</taxon>
        <taxon>Saccotheciaceae</taxon>
        <taxon>Aureobasidium</taxon>
    </lineage>
</organism>
<evidence type="ECO:0000256" key="6">
    <source>
        <dbReference type="ARBA" id="ARBA00016939"/>
    </source>
</evidence>
<dbReference type="Gene3D" id="3.10.120.10">
    <property type="entry name" value="Cytochrome b5-like heme/steroid binding domain"/>
    <property type="match status" value="1"/>
</dbReference>
<dbReference type="Pfam" id="PF00487">
    <property type="entry name" value="FA_desaturase"/>
    <property type="match status" value="1"/>
</dbReference>
<keyword evidence="10" id="KW-0746">Sphingolipid metabolism</keyword>
<feature type="compositionally biased region" description="Low complexity" evidence="16">
    <location>
        <begin position="116"/>
        <end position="127"/>
    </location>
</feature>
<evidence type="ECO:0000256" key="12">
    <source>
        <dbReference type="ARBA" id="ARBA00023002"/>
    </source>
</evidence>
<evidence type="ECO:0000256" key="15">
    <source>
        <dbReference type="ARBA" id="ARBA00023136"/>
    </source>
</evidence>
<feature type="compositionally biased region" description="Basic and acidic residues" evidence="16">
    <location>
        <begin position="158"/>
        <end position="176"/>
    </location>
</feature>
<comment type="caution">
    <text evidence="19">The sequence shown here is derived from an EMBL/GenBank/DDBJ whole genome shotgun (WGS) entry which is preliminary data.</text>
</comment>
<comment type="similarity">
    <text evidence="4">Belongs to the fatty acid desaturase type 1 family.</text>
</comment>
<dbReference type="InterPro" id="IPR036400">
    <property type="entry name" value="Cyt_B5-like_heme/steroid_sf"/>
</dbReference>
<evidence type="ECO:0000256" key="3">
    <source>
        <dbReference type="ARBA" id="ARBA00004991"/>
    </source>
</evidence>
<feature type="region of interest" description="Disordered" evidence="16">
    <location>
        <begin position="109"/>
        <end position="176"/>
    </location>
</feature>
<keyword evidence="14" id="KW-0443">Lipid metabolism</keyword>
<evidence type="ECO:0000256" key="13">
    <source>
        <dbReference type="ARBA" id="ARBA00023004"/>
    </source>
</evidence>
<dbReference type="PANTHER" id="PTHR19353:SF30">
    <property type="entry name" value="DELTA 8-(E)-SPHINGOLIPID DESATURASE"/>
    <property type="match status" value="1"/>
</dbReference>
<dbReference type="SUPFAM" id="SSF55856">
    <property type="entry name" value="Cytochrome b5-like heme/steroid binding domain"/>
    <property type="match status" value="1"/>
</dbReference>
<dbReference type="GO" id="GO:0016717">
    <property type="term" value="F:oxidoreductase activity, acting on paired donors, with oxidation of a pair of donors resulting in the reduction of molecular oxygen to two molecules of water"/>
    <property type="evidence" value="ECO:0007669"/>
    <property type="project" value="TreeGrafter"/>
</dbReference>
<keyword evidence="11 17" id="KW-1133">Transmembrane helix</keyword>
<proteinExistence type="inferred from homology"/>
<keyword evidence="9" id="KW-0479">Metal-binding</keyword>
<evidence type="ECO:0000313" key="19">
    <source>
        <dbReference type="EMBL" id="CAD0095499.1"/>
    </source>
</evidence>
<evidence type="ECO:0000256" key="14">
    <source>
        <dbReference type="ARBA" id="ARBA00023098"/>
    </source>
</evidence>
<feature type="transmembrane region" description="Helical" evidence="17">
    <location>
        <begin position="226"/>
        <end position="252"/>
    </location>
</feature>
<evidence type="ECO:0000256" key="7">
    <source>
        <dbReference type="ARBA" id="ARBA00022617"/>
    </source>
</evidence>
<evidence type="ECO:0000313" key="20">
    <source>
        <dbReference type="Proteomes" id="UP000714618"/>
    </source>
</evidence>
<evidence type="ECO:0000256" key="17">
    <source>
        <dbReference type="SAM" id="Phobius"/>
    </source>
</evidence>
<keyword evidence="7" id="KW-0349">Heme</keyword>
<keyword evidence="13" id="KW-0408">Iron</keyword>
<evidence type="ECO:0000256" key="4">
    <source>
        <dbReference type="ARBA" id="ARBA00009295"/>
    </source>
</evidence>
<evidence type="ECO:0000256" key="16">
    <source>
        <dbReference type="SAM" id="MobiDB-lite"/>
    </source>
</evidence>
<dbReference type="Pfam" id="PF00173">
    <property type="entry name" value="Cyt-b5"/>
    <property type="match status" value="1"/>
</dbReference>
<dbReference type="GO" id="GO:0016020">
    <property type="term" value="C:membrane"/>
    <property type="evidence" value="ECO:0007669"/>
    <property type="project" value="UniProtKB-SubCell"/>
</dbReference>
<dbReference type="EC" id="1.14.19.18" evidence="5"/>
<accession>A0A9N8JYB6</accession>
<feature type="domain" description="Cytochrome b5 heme-binding" evidence="18">
    <location>
        <begin position="11"/>
        <end position="75"/>
    </location>
</feature>
<sequence length="654" mass="75889">MTSVKMASRRERVFSRREVEALIAEGRSIIVMNGKVLKVDAWLKYHPGGDKAIMHMVGRDATDEVTAEALERMHAYQIGVIEGRWSNLLPPIQGGQFRLKDVVDTEVQTLDHENDSSSQGSSGEPSPLFEPVDAQLRQRKPAMSRSSSATSMSSLDVDNEKSHNIHDPESDWTKDQIKSDLERYPELDSKTQDDIMKKYRALDQRMRGEGLYNCNYKSYAIEISRYSFLFAMFLTTLHYGWYCTSALFLGAFWHQLVFSAHDAGHMGITHNFHVDSVIGMIIADYLGGLSLGWWKRNHNVHHIITNSPEHDPDIEHMPFFAISHRFFKSLRSTYYDRVMTYDPFAKFVIQYQHWLYYPILCFGRFNLYRLSWEYLILGLGPRKGPAWWHRWFEIAGQCFFWYWFGYQVLYKSIPDGWSRFAFIMISHAVTMPLHVQITLSHFAMSTADLGVNESFPQRMLRTTMDVDCPQWLDFFHGGLQFQAIHHLYPRMPRHNLRRAQKLVQEFCDEVGIPYAIYGFYDGNKEVIGRLGDVARQAKILAACQRSIAESVDILTNPNFYISDFCKLRRVEITDVVNLVVNYLIIYSDFPDGRAPELYDGKSVQIAYRLETHGKCTTNDKYQHSVHYQSACEAGESQMYHLCELEYCDIDTFTN</sequence>
<feature type="compositionally biased region" description="Low complexity" evidence="16">
    <location>
        <begin position="143"/>
        <end position="154"/>
    </location>
</feature>
<keyword evidence="8 17" id="KW-0812">Transmembrane</keyword>
<keyword evidence="20" id="KW-1185">Reference proteome</keyword>
<dbReference type="AlphaFoldDB" id="A0A9N8JYB6"/>
<dbReference type="Proteomes" id="UP000714618">
    <property type="component" value="Unassembled WGS sequence"/>
</dbReference>
<keyword evidence="12" id="KW-0560">Oxidoreductase</keyword>
<evidence type="ECO:0000259" key="18">
    <source>
        <dbReference type="PROSITE" id="PS50255"/>
    </source>
</evidence>
<reference evidence="19" key="1">
    <citation type="submission" date="2020-06" db="EMBL/GenBank/DDBJ databases">
        <authorList>
            <person name="Onetto C."/>
        </authorList>
    </citation>
    <scope>NUCLEOTIDE SEQUENCE</scope>
</reference>
<dbReference type="PANTHER" id="PTHR19353">
    <property type="entry name" value="FATTY ACID DESATURASE 2"/>
    <property type="match status" value="1"/>
</dbReference>
<evidence type="ECO:0000256" key="1">
    <source>
        <dbReference type="ARBA" id="ARBA00004141"/>
    </source>
</evidence>
<evidence type="ECO:0000256" key="2">
    <source>
        <dbReference type="ARBA" id="ARBA00004760"/>
    </source>
</evidence>
<evidence type="ECO:0000256" key="8">
    <source>
        <dbReference type="ARBA" id="ARBA00022692"/>
    </source>
</evidence>
<comment type="pathway">
    <text evidence="3">Sphingolipid metabolism.</text>
</comment>
<dbReference type="InterPro" id="IPR005804">
    <property type="entry name" value="FA_desaturase_dom"/>
</dbReference>
<dbReference type="GO" id="GO:0046872">
    <property type="term" value="F:metal ion binding"/>
    <property type="evidence" value="ECO:0007669"/>
    <property type="project" value="UniProtKB-KW"/>
</dbReference>
<evidence type="ECO:0000256" key="9">
    <source>
        <dbReference type="ARBA" id="ARBA00022723"/>
    </source>
</evidence>
<dbReference type="OrthoDB" id="260091at2759"/>
<gene>
    <name evidence="19" type="ORF">AWRI4233_LOCUS5229</name>
</gene>
<dbReference type="PROSITE" id="PS50255">
    <property type="entry name" value="CYTOCHROME_B5_2"/>
    <property type="match status" value="1"/>
</dbReference>
<evidence type="ECO:0000256" key="5">
    <source>
        <dbReference type="ARBA" id="ARBA00012019"/>
    </source>
</evidence>
<keyword evidence="15 17" id="KW-0472">Membrane</keyword>
<name>A0A9N8JYB6_9PEZI</name>
<comment type="pathway">
    <text evidence="2">Lipid metabolism; sphingolipid metabolism.</text>
</comment>